<dbReference type="SUPFAM" id="SSF48452">
    <property type="entry name" value="TPR-like"/>
    <property type="match status" value="1"/>
</dbReference>
<evidence type="ECO:0000313" key="3">
    <source>
        <dbReference type="Proteomes" id="UP001055712"/>
    </source>
</evidence>
<proteinExistence type="predicted"/>
<dbReference type="Gene3D" id="1.25.40.10">
    <property type="entry name" value="Tetratricopeptide repeat domain"/>
    <property type="match status" value="2"/>
</dbReference>
<organism evidence="2 3">
    <name type="scientific">Chlorella vulgaris</name>
    <name type="common">Green alga</name>
    <dbReference type="NCBI Taxonomy" id="3077"/>
    <lineage>
        <taxon>Eukaryota</taxon>
        <taxon>Viridiplantae</taxon>
        <taxon>Chlorophyta</taxon>
        <taxon>core chlorophytes</taxon>
        <taxon>Trebouxiophyceae</taxon>
        <taxon>Chlorellales</taxon>
        <taxon>Chlorellaceae</taxon>
        <taxon>Chlorella clade</taxon>
        <taxon>Chlorella</taxon>
    </lineage>
</organism>
<dbReference type="OrthoDB" id="512473at2759"/>
<keyword evidence="3" id="KW-1185">Reference proteome</keyword>
<dbReference type="Pfam" id="PF21033">
    <property type="entry name" value="RMD1-3"/>
    <property type="match status" value="1"/>
</dbReference>
<reference evidence="2" key="1">
    <citation type="journal article" date="2019" name="Plant J.">
        <title>Chlorella vulgaris genome assembly and annotation reveals the molecular basis for metabolic acclimation to high light conditions.</title>
        <authorList>
            <person name="Cecchin M."/>
            <person name="Marcolungo L."/>
            <person name="Rossato M."/>
            <person name="Girolomoni L."/>
            <person name="Cosentino E."/>
            <person name="Cuine S."/>
            <person name="Li-Beisson Y."/>
            <person name="Delledonne M."/>
            <person name="Ballottari M."/>
        </authorList>
    </citation>
    <scope>NUCLEOTIDE SEQUENCE</scope>
    <source>
        <strain evidence="2">211/11P</strain>
    </source>
</reference>
<feature type="repeat" description="TPR" evidence="1">
    <location>
        <begin position="150"/>
        <end position="183"/>
    </location>
</feature>
<gene>
    <name evidence="2" type="ORF">D9Q98_006115</name>
</gene>
<comment type="caution">
    <text evidence="2">The sequence shown here is derived from an EMBL/GenBank/DDBJ whole genome shotgun (WGS) entry which is preliminary data.</text>
</comment>
<dbReference type="InterPro" id="IPR049039">
    <property type="entry name" value="RMD1-3_a_helical_rpt"/>
</dbReference>
<evidence type="ECO:0000313" key="2">
    <source>
        <dbReference type="EMBL" id="KAI3436700.1"/>
    </source>
</evidence>
<dbReference type="InterPro" id="IPR019734">
    <property type="entry name" value="TPR_rpt"/>
</dbReference>
<protein>
    <submittedName>
        <fullName evidence="2">Uncharacterized protein</fullName>
    </submittedName>
</protein>
<accession>A0A9D4TXG8</accession>
<dbReference type="InterPro" id="IPR011990">
    <property type="entry name" value="TPR-like_helical_dom_sf"/>
</dbReference>
<reference evidence="2" key="2">
    <citation type="submission" date="2020-11" db="EMBL/GenBank/DDBJ databases">
        <authorList>
            <person name="Cecchin M."/>
            <person name="Marcolungo L."/>
            <person name="Rossato M."/>
            <person name="Girolomoni L."/>
            <person name="Cosentino E."/>
            <person name="Cuine S."/>
            <person name="Li-Beisson Y."/>
            <person name="Delledonne M."/>
            <person name="Ballottari M."/>
        </authorList>
    </citation>
    <scope>NUCLEOTIDE SEQUENCE</scope>
    <source>
        <strain evidence="2">211/11P</strain>
        <tissue evidence="2">Whole cell</tissue>
    </source>
</reference>
<keyword evidence="1" id="KW-0802">TPR repeat</keyword>
<evidence type="ECO:0000256" key="1">
    <source>
        <dbReference type="PROSITE-ProRule" id="PRU00339"/>
    </source>
</evidence>
<dbReference type="Proteomes" id="UP001055712">
    <property type="component" value="Unassembled WGS sequence"/>
</dbReference>
<name>A0A9D4TXG8_CHLVU</name>
<dbReference type="EMBL" id="SIDB01000002">
    <property type="protein sequence ID" value="KAI3436700.1"/>
    <property type="molecule type" value="Genomic_DNA"/>
</dbReference>
<sequence length="451" mass="48965">MDGGGQTEFILDRGGPRRLLLASISDASAHKGGVRLPRLESSLASGFKRLHAGHLHSKPSGAARPGERIRRRFGLHPPNLGAAGAQLQHAAAVAGGILVAAISQAAHRVASVRPRRNSQSMPFYQTFKLPWNTGARTGSRRASRESAALAKALSARGHEYERGLDVRAAVQCFEEACKLHPESVDYLSMAAKCWSDLTFYYDVRSDRERQLVNLKACEYAGKCIEADPGRVLGHVAMCISKGRLALFTDNKTKVRLAKEAQQCAYDAIACDPTSDVAHHLMGRWHYEMAQINVVLRTLVRIMYGTALSPGTRQDALVSYRRAAELAPSRLIHRVEAGRLHLELGQVPEAVEQLEAALGCEVEDINSWHTRMDAEKLLAQIRRQPWTQPSLVPPHAQQQERELAAAAADGGTAPPASISTAALLSGHRQPEIVREVMLAAGNLQPPTSAAAA</sequence>
<dbReference type="AlphaFoldDB" id="A0A9D4TXG8"/>
<dbReference type="PROSITE" id="PS50005">
    <property type="entry name" value="TPR"/>
    <property type="match status" value="1"/>
</dbReference>